<evidence type="ECO:0000256" key="9">
    <source>
        <dbReference type="ARBA" id="ARBA00023303"/>
    </source>
</evidence>
<keyword evidence="3 10" id="KW-0813">Transport</keyword>
<keyword evidence="5 10" id="KW-0812">Transmembrane</keyword>
<accession>A0A7G9S679</accession>
<dbReference type="PRINTS" id="PR01264">
    <property type="entry name" value="MECHCHANNEL"/>
</dbReference>
<name>A0A7G9S679_9MICO</name>
<evidence type="ECO:0000256" key="7">
    <source>
        <dbReference type="ARBA" id="ARBA00023065"/>
    </source>
</evidence>
<comment type="similarity">
    <text evidence="2 10">Belongs to the MscL family.</text>
</comment>
<proteinExistence type="inferred from homology"/>
<dbReference type="Proteomes" id="UP000515934">
    <property type="component" value="Chromosome"/>
</dbReference>
<keyword evidence="8 10" id="KW-0472">Membrane</keyword>
<dbReference type="Gene3D" id="1.10.1200.120">
    <property type="entry name" value="Large-conductance mechanosensitive channel, MscL, domain 1"/>
    <property type="match status" value="1"/>
</dbReference>
<dbReference type="InterPro" id="IPR019823">
    <property type="entry name" value="Mechanosensitive_channel_CS"/>
</dbReference>
<evidence type="ECO:0000313" key="12">
    <source>
        <dbReference type="Proteomes" id="UP000515934"/>
    </source>
</evidence>
<dbReference type="InterPro" id="IPR037673">
    <property type="entry name" value="MSC/AndL"/>
</dbReference>
<comment type="function">
    <text evidence="10">Channel that opens in response to stretch forces in the membrane lipid bilayer. May participate in the regulation of osmotic pressure changes within the cell.</text>
</comment>
<evidence type="ECO:0000256" key="1">
    <source>
        <dbReference type="ARBA" id="ARBA00004651"/>
    </source>
</evidence>
<keyword evidence="9 10" id="KW-0407">Ion channel</keyword>
<evidence type="ECO:0000256" key="3">
    <source>
        <dbReference type="ARBA" id="ARBA00022448"/>
    </source>
</evidence>
<dbReference type="HAMAP" id="MF_00115">
    <property type="entry name" value="MscL"/>
    <property type="match status" value="1"/>
</dbReference>
<evidence type="ECO:0000313" key="11">
    <source>
        <dbReference type="EMBL" id="QNN63354.1"/>
    </source>
</evidence>
<evidence type="ECO:0000256" key="5">
    <source>
        <dbReference type="ARBA" id="ARBA00022692"/>
    </source>
</evidence>
<gene>
    <name evidence="10 11" type="primary">mscL</name>
    <name evidence="11" type="ORF">H9L06_03245</name>
</gene>
<keyword evidence="4 10" id="KW-1003">Cell membrane</keyword>
<feature type="transmembrane region" description="Helical" evidence="10">
    <location>
        <begin position="12"/>
        <end position="31"/>
    </location>
</feature>
<dbReference type="EMBL" id="CP060716">
    <property type="protein sequence ID" value="QNN63354.1"/>
    <property type="molecule type" value="Genomic_DNA"/>
</dbReference>
<keyword evidence="6 10" id="KW-1133">Transmembrane helix</keyword>
<reference evidence="11 12" key="1">
    <citation type="submission" date="2020-08" db="EMBL/GenBank/DDBJ databases">
        <title>Genome sequence of Leucobacter denitrificans KACC 14055T.</title>
        <authorList>
            <person name="Hyun D.-W."/>
            <person name="Bae J.-W."/>
        </authorList>
    </citation>
    <scope>NUCLEOTIDE SEQUENCE [LARGE SCALE GENOMIC DNA]</scope>
    <source>
        <strain evidence="11 12">KACC 14055</strain>
    </source>
</reference>
<dbReference type="Pfam" id="PF01741">
    <property type="entry name" value="MscL"/>
    <property type="match status" value="1"/>
</dbReference>
<dbReference type="GO" id="GO:0005886">
    <property type="term" value="C:plasma membrane"/>
    <property type="evidence" value="ECO:0007669"/>
    <property type="project" value="UniProtKB-SubCell"/>
</dbReference>
<dbReference type="KEGG" id="ldn:H9L06_03245"/>
<keyword evidence="12" id="KW-1185">Reference proteome</keyword>
<evidence type="ECO:0000256" key="2">
    <source>
        <dbReference type="ARBA" id="ARBA00007254"/>
    </source>
</evidence>
<dbReference type="AlphaFoldDB" id="A0A7G9S679"/>
<feature type="transmembrane region" description="Helical" evidence="10">
    <location>
        <begin position="66"/>
        <end position="89"/>
    </location>
</feature>
<comment type="subcellular location">
    <subcellularLocation>
        <location evidence="1 10">Cell membrane</location>
        <topology evidence="1 10">Multi-pass membrane protein</topology>
    </subcellularLocation>
</comment>
<evidence type="ECO:0000256" key="8">
    <source>
        <dbReference type="ARBA" id="ARBA00023136"/>
    </source>
</evidence>
<dbReference type="PROSITE" id="PS01327">
    <property type="entry name" value="MSCL"/>
    <property type="match status" value="1"/>
</dbReference>
<protein>
    <recommendedName>
        <fullName evidence="10">Large-conductance mechanosensitive channel</fullName>
    </recommendedName>
</protein>
<dbReference type="InterPro" id="IPR036019">
    <property type="entry name" value="MscL_channel"/>
</dbReference>
<evidence type="ECO:0000256" key="6">
    <source>
        <dbReference type="ARBA" id="ARBA00022989"/>
    </source>
</evidence>
<dbReference type="InterPro" id="IPR001185">
    <property type="entry name" value="MS_channel"/>
</dbReference>
<dbReference type="GO" id="GO:0008381">
    <property type="term" value="F:mechanosensitive monoatomic ion channel activity"/>
    <property type="evidence" value="ECO:0007669"/>
    <property type="project" value="UniProtKB-UniRule"/>
</dbReference>
<dbReference type="RefSeq" id="WP_187555821.1">
    <property type="nucleotide sequence ID" value="NZ_CP060716.1"/>
</dbReference>
<dbReference type="NCBIfam" id="TIGR00220">
    <property type="entry name" value="mscL"/>
    <property type="match status" value="1"/>
</dbReference>
<keyword evidence="7 10" id="KW-0406">Ion transport</keyword>
<evidence type="ECO:0000256" key="4">
    <source>
        <dbReference type="ARBA" id="ARBA00022475"/>
    </source>
</evidence>
<organism evidence="11 12">
    <name type="scientific">Leucobacter denitrificans</name>
    <dbReference type="NCBI Taxonomy" id="683042"/>
    <lineage>
        <taxon>Bacteria</taxon>
        <taxon>Bacillati</taxon>
        <taxon>Actinomycetota</taxon>
        <taxon>Actinomycetes</taxon>
        <taxon>Micrococcales</taxon>
        <taxon>Microbacteriaceae</taxon>
        <taxon>Leucobacter</taxon>
    </lineage>
</organism>
<dbReference type="SUPFAM" id="SSF81330">
    <property type="entry name" value="Gated mechanosensitive channel"/>
    <property type="match status" value="1"/>
</dbReference>
<comment type="subunit">
    <text evidence="10">Homopentamer.</text>
</comment>
<sequence>MFKGFKDFLLRGNVVDLAVAVVIGAAFNEIVGKVVDSLITPIVGMFFAADSLDTALLIGLPGGGTIALGAVIGAIINFVIVAAVVYFAFVLPMNKLRKPTEEEPAVLTEQELLTEIRDLLASQQNAQR</sequence>
<dbReference type="PANTHER" id="PTHR30266:SF2">
    <property type="entry name" value="LARGE-CONDUCTANCE MECHANOSENSITIVE CHANNEL"/>
    <property type="match status" value="1"/>
</dbReference>
<dbReference type="PANTHER" id="PTHR30266">
    <property type="entry name" value="MECHANOSENSITIVE CHANNEL MSCL"/>
    <property type="match status" value="1"/>
</dbReference>
<evidence type="ECO:0000256" key="10">
    <source>
        <dbReference type="HAMAP-Rule" id="MF_00115"/>
    </source>
</evidence>